<evidence type="ECO:0000313" key="2">
    <source>
        <dbReference type="Proteomes" id="UP000016927"/>
    </source>
</evidence>
<dbReference type="Proteomes" id="UP000016927">
    <property type="component" value="Unassembled WGS sequence"/>
</dbReference>
<keyword evidence="2" id="KW-1185">Reference proteome</keyword>
<dbReference type="AlphaFoldDB" id="R0MJI8"/>
<reference evidence="1 2" key="1">
    <citation type="journal article" date="2013" name="BMC Genomics">
        <title>Comparative genomics of parasitic silkworm microsporidia reveal an association between genome expansion and host adaptation.</title>
        <authorList>
            <person name="Pan G."/>
            <person name="Xu J."/>
            <person name="Li T."/>
            <person name="Xia Q."/>
            <person name="Liu S.L."/>
            <person name="Zhang G."/>
            <person name="Li S."/>
            <person name="Li C."/>
            <person name="Liu H."/>
            <person name="Yang L."/>
            <person name="Liu T."/>
            <person name="Zhang X."/>
            <person name="Wu Z."/>
            <person name="Fan W."/>
            <person name="Dang X."/>
            <person name="Xiang H."/>
            <person name="Tao M."/>
            <person name="Li Y."/>
            <person name="Hu J."/>
            <person name="Li Z."/>
            <person name="Lin L."/>
            <person name="Luo J."/>
            <person name="Geng L."/>
            <person name="Wang L."/>
            <person name="Long M."/>
            <person name="Wan Y."/>
            <person name="He N."/>
            <person name="Zhang Z."/>
            <person name="Lu C."/>
            <person name="Keeling P.J."/>
            <person name="Wang J."/>
            <person name="Xiang Z."/>
            <person name="Zhou Z."/>
        </authorList>
    </citation>
    <scope>NUCLEOTIDE SEQUENCE [LARGE SCALE GENOMIC DNA]</scope>
    <source>
        <strain evidence="2">CQ1 / CVCC 102059</strain>
    </source>
</reference>
<sequence length="91" mass="10834">MIITHLQSEVNHLIFLYFTTIGVLQRDADSPEIDKIKEDLLNEVKKCLERTKKYSEMNIKEVKVSDKLEFTLNYAKDYLSEGYEFLDWLIE</sequence>
<accession>R0MJI8</accession>
<dbReference type="EMBL" id="KB908936">
    <property type="protein sequence ID" value="EOB14365.1"/>
    <property type="molecule type" value="Genomic_DNA"/>
</dbReference>
<organism evidence="1 2">
    <name type="scientific">Nosema bombycis (strain CQ1 / CVCC 102059)</name>
    <name type="common">Microsporidian parasite</name>
    <name type="synonym">Pebrine of silkworm</name>
    <dbReference type="NCBI Taxonomy" id="578461"/>
    <lineage>
        <taxon>Eukaryota</taxon>
        <taxon>Fungi</taxon>
        <taxon>Fungi incertae sedis</taxon>
        <taxon>Microsporidia</taxon>
        <taxon>Nosematidae</taxon>
        <taxon>Nosema</taxon>
    </lineage>
</organism>
<dbReference type="HOGENOM" id="CLU_188567_0_0_1"/>
<evidence type="ECO:0000313" key="1">
    <source>
        <dbReference type="EMBL" id="EOB14365.1"/>
    </source>
</evidence>
<gene>
    <name evidence="1" type="ORF">NBO_28g0004</name>
</gene>
<name>R0MJI8_NOSB1</name>
<protein>
    <submittedName>
        <fullName evidence="1">Uncharacterized protein</fullName>
    </submittedName>
</protein>
<proteinExistence type="predicted"/>
<dbReference type="VEuPathDB" id="MicrosporidiaDB:NBO_28g0004"/>
<dbReference type="OrthoDB" id="2187855at2759"/>